<gene>
    <name evidence="2" type="ORF">HDF09_002235</name>
</gene>
<feature type="transmembrane region" description="Helical" evidence="1">
    <location>
        <begin position="135"/>
        <end position="155"/>
    </location>
</feature>
<evidence type="ECO:0000313" key="2">
    <source>
        <dbReference type="EMBL" id="MBB5317566.1"/>
    </source>
</evidence>
<protein>
    <submittedName>
        <fullName evidence="2">Uncharacterized protein</fullName>
    </submittedName>
</protein>
<reference evidence="2" key="1">
    <citation type="submission" date="2020-08" db="EMBL/GenBank/DDBJ databases">
        <title>Genomic Encyclopedia of Type Strains, Phase IV (KMG-V): Genome sequencing to study the core and pangenomes of soil and plant-associated prokaryotes.</title>
        <authorList>
            <person name="Whitman W."/>
        </authorList>
    </citation>
    <scope>NUCLEOTIDE SEQUENCE [LARGE SCALE GENOMIC DNA]</scope>
    <source>
        <strain evidence="2">M8UP27</strain>
    </source>
</reference>
<evidence type="ECO:0000256" key="1">
    <source>
        <dbReference type="SAM" id="Phobius"/>
    </source>
</evidence>
<feature type="transmembrane region" description="Helical" evidence="1">
    <location>
        <begin position="65"/>
        <end position="83"/>
    </location>
</feature>
<keyword evidence="1" id="KW-0812">Transmembrane</keyword>
<sequence length="258" mass="29222">MNFPALDNIIWAANFLGIAALLLVLLVRRRWRQFPIFTWFMAYSIVVSAGMFLISRYSTPTVYRIAYWTISGGDILFQLGLIFEITRVVLRPTGTWIRDARSSFVLVGVTGTAVAAGLCLAIKTPPGSTAGIWEIRGDLFTALLDCGLFLAMLFASNRLGLEWRNHVMALAQGLTLWAFGSAVSDLASIFLGWTQQYRVVQLFPSFLYIAVLLYWAVAFWRPERVRAPLSNEMKDYLVALHTRVQYDLQQVTRTRDHT</sequence>
<name>A0A7W8II40_9BACT</name>
<dbReference type="AlphaFoldDB" id="A0A7W8II40"/>
<organism evidence="2 3">
    <name type="scientific">Tunturiibacter empetritectus</name>
    <dbReference type="NCBI Taxonomy" id="3069691"/>
    <lineage>
        <taxon>Bacteria</taxon>
        <taxon>Pseudomonadati</taxon>
        <taxon>Acidobacteriota</taxon>
        <taxon>Terriglobia</taxon>
        <taxon>Terriglobales</taxon>
        <taxon>Acidobacteriaceae</taxon>
        <taxon>Tunturiibacter</taxon>
    </lineage>
</organism>
<comment type="caution">
    <text evidence="2">The sequence shown here is derived from an EMBL/GenBank/DDBJ whole genome shotgun (WGS) entry which is preliminary data.</text>
</comment>
<feature type="transmembrane region" description="Helical" evidence="1">
    <location>
        <begin position="199"/>
        <end position="220"/>
    </location>
</feature>
<proteinExistence type="predicted"/>
<dbReference type="Proteomes" id="UP000568106">
    <property type="component" value="Unassembled WGS sequence"/>
</dbReference>
<feature type="transmembrane region" description="Helical" evidence="1">
    <location>
        <begin position="34"/>
        <end position="53"/>
    </location>
</feature>
<evidence type="ECO:0000313" key="3">
    <source>
        <dbReference type="Proteomes" id="UP000568106"/>
    </source>
</evidence>
<keyword evidence="1" id="KW-0472">Membrane</keyword>
<keyword evidence="1" id="KW-1133">Transmembrane helix</keyword>
<feature type="transmembrane region" description="Helical" evidence="1">
    <location>
        <begin position="6"/>
        <end position="27"/>
    </location>
</feature>
<keyword evidence="3" id="KW-1185">Reference proteome</keyword>
<feature type="transmembrane region" description="Helical" evidence="1">
    <location>
        <begin position="167"/>
        <end position="193"/>
    </location>
</feature>
<feature type="transmembrane region" description="Helical" evidence="1">
    <location>
        <begin position="104"/>
        <end position="123"/>
    </location>
</feature>
<accession>A0A7W8II40</accession>
<dbReference type="EMBL" id="JACHDY010000002">
    <property type="protein sequence ID" value="MBB5317566.1"/>
    <property type="molecule type" value="Genomic_DNA"/>
</dbReference>